<organism evidence="2 3">
    <name type="scientific">Paragemmobacter straminiformis</name>
    <dbReference type="NCBI Taxonomy" id="2045119"/>
    <lineage>
        <taxon>Bacteria</taxon>
        <taxon>Pseudomonadati</taxon>
        <taxon>Pseudomonadota</taxon>
        <taxon>Alphaproteobacteria</taxon>
        <taxon>Rhodobacterales</taxon>
        <taxon>Paracoccaceae</taxon>
        <taxon>Paragemmobacter</taxon>
    </lineage>
</organism>
<accession>A0A842I634</accession>
<dbReference type="Gene3D" id="3.20.20.150">
    <property type="entry name" value="Divalent-metal-dependent TIM barrel enzymes"/>
    <property type="match status" value="1"/>
</dbReference>
<feature type="domain" description="Xylose isomerase-like TIM barrel" evidence="1">
    <location>
        <begin position="22"/>
        <end position="252"/>
    </location>
</feature>
<dbReference type="RefSeq" id="WP_185796707.1">
    <property type="nucleotide sequence ID" value="NZ_JACLQD010000002.1"/>
</dbReference>
<dbReference type="SUPFAM" id="SSF51658">
    <property type="entry name" value="Xylose isomerase-like"/>
    <property type="match status" value="1"/>
</dbReference>
<comment type="caution">
    <text evidence="2">The sequence shown here is derived from an EMBL/GenBank/DDBJ whole genome shotgun (WGS) entry which is preliminary data.</text>
</comment>
<dbReference type="PANTHER" id="PTHR12110:SF21">
    <property type="entry name" value="XYLOSE ISOMERASE-LIKE TIM BARREL DOMAIN-CONTAINING PROTEIN"/>
    <property type="match status" value="1"/>
</dbReference>
<protein>
    <submittedName>
        <fullName evidence="2">TIM barrel protein</fullName>
    </submittedName>
</protein>
<reference evidence="2 3" key="1">
    <citation type="journal article" date="2017" name="Int. J. Syst. Evol. Microbiol.">
        <title>Gemmobacter straminiformis sp. nov., isolated from an artificial fountain.</title>
        <authorList>
            <person name="Kang J.Y."/>
            <person name="Kim M.J."/>
            <person name="Chun J."/>
            <person name="Son K.P."/>
            <person name="Jahng K.Y."/>
        </authorList>
    </citation>
    <scope>NUCLEOTIDE SEQUENCE [LARGE SCALE GENOMIC DNA]</scope>
    <source>
        <strain evidence="2 3">CAM-8</strain>
    </source>
</reference>
<gene>
    <name evidence="2" type="ORF">H7F16_06115</name>
</gene>
<dbReference type="EMBL" id="JACLQD010000002">
    <property type="protein sequence ID" value="MBC2835075.1"/>
    <property type="molecule type" value="Genomic_DNA"/>
</dbReference>
<dbReference type="PANTHER" id="PTHR12110">
    <property type="entry name" value="HYDROXYPYRUVATE ISOMERASE"/>
    <property type="match status" value="1"/>
</dbReference>
<sequence length="274" mass="29729">MPIRFALNRTCAPQLALDEFIQIAMAAGVHAVEIRNDIEGREFADGTPAAEVKARLDAAGLAVASVNALQRFNEWTPERAKEAEAIIAYAAALGAPGVVLCPVHNEDHGWTGAEAERNLRDGLRQLRPILQAHGVTGYVEPLGMKGSTMKRQDMAVAAVTDIDGWDAYELCYDTFQFFRCGDTQLFPERIGLAHMSGISRGDLGPAELTEPDRGLIFIDDRVGNVAQLRSLFAAGYKGFVSMEPFSPAVQQDPDLMSRLRASLEYVGALLPKAA</sequence>
<dbReference type="InterPro" id="IPR013022">
    <property type="entry name" value="Xyl_isomerase-like_TIM-brl"/>
</dbReference>
<dbReference type="AlphaFoldDB" id="A0A842I634"/>
<evidence type="ECO:0000313" key="3">
    <source>
        <dbReference type="Proteomes" id="UP000555411"/>
    </source>
</evidence>
<dbReference type="InterPro" id="IPR050312">
    <property type="entry name" value="IolE/XylAMocC-like"/>
</dbReference>
<keyword evidence="3" id="KW-1185">Reference proteome</keyword>
<dbReference type="Pfam" id="PF01261">
    <property type="entry name" value="AP_endonuc_2"/>
    <property type="match status" value="1"/>
</dbReference>
<evidence type="ECO:0000313" key="2">
    <source>
        <dbReference type="EMBL" id="MBC2835075.1"/>
    </source>
</evidence>
<evidence type="ECO:0000259" key="1">
    <source>
        <dbReference type="Pfam" id="PF01261"/>
    </source>
</evidence>
<proteinExistence type="predicted"/>
<dbReference type="InterPro" id="IPR036237">
    <property type="entry name" value="Xyl_isomerase-like_sf"/>
</dbReference>
<dbReference type="Proteomes" id="UP000555411">
    <property type="component" value="Unassembled WGS sequence"/>
</dbReference>
<name>A0A842I634_9RHOB</name>